<dbReference type="InterPro" id="IPR055170">
    <property type="entry name" value="GFO_IDH_MocA-like_dom"/>
</dbReference>
<dbReference type="Pfam" id="PF22725">
    <property type="entry name" value="GFO_IDH_MocA_C3"/>
    <property type="match status" value="1"/>
</dbReference>
<comment type="similarity">
    <text evidence="1">Belongs to the Gfo/Idh/MocA family.</text>
</comment>
<name>A0A941EE37_9ACTN</name>
<feature type="domain" description="GFO/IDH/MocA-like oxidoreductase" evidence="4">
    <location>
        <begin position="132"/>
        <end position="244"/>
    </location>
</feature>
<evidence type="ECO:0000259" key="3">
    <source>
        <dbReference type="Pfam" id="PF01408"/>
    </source>
</evidence>
<dbReference type="EMBL" id="JAGSOH010000101">
    <property type="protein sequence ID" value="MBR7829816.1"/>
    <property type="molecule type" value="Genomic_DNA"/>
</dbReference>
<evidence type="ECO:0000259" key="4">
    <source>
        <dbReference type="Pfam" id="PF22725"/>
    </source>
</evidence>
<gene>
    <name evidence="5" type="ORF">KDK95_26160</name>
</gene>
<comment type="caution">
    <text evidence="5">The sequence shown here is derived from an EMBL/GenBank/DDBJ whole genome shotgun (WGS) entry which is preliminary data.</text>
</comment>
<dbReference type="InterPro" id="IPR000683">
    <property type="entry name" value="Gfo/Idh/MocA-like_OxRdtase_N"/>
</dbReference>
<dbReference type="Gene3D" id="3.40.50.720">
    <property type="entry name" value="NAD(P)-binding Rossmann-like Domain"/>
    <property type="match status" value="1"/>
</dbReference>
<protein>
    <submittedName>
        <fullName evidence="5">Gfo/Idh/MocA family oxidoreductase</fullName>
    </submittedName>
</protein>
<dbReference type="Proteomes" id="UP000676325">
    <property type="component" value="Unassembled WGS sequence"/>
</dbReference>
<dbReference type="AlphaFoldDB" id="A0A941EE37"/>
<dbReference type="RefSeq" id="WP_212520950.1">
    <property type="nucleotide sequence ID" value="NZ_JAGSOH010000101.1"/>
</dbReference>
<evidence type="ECO:0000313" key="5">
    <source>
        <dbReference type="EMBL" id="MBR7829816.1"/>
    </source>
</evidence>
<reference evidence="5" key="1">
    <citation type="submission" date="2021-04" db="EMBL/GenBank/DDBJ databases">
        <title>Genome based classification of Actinospica acidithermotolerans sp. nov., an actinobacterium isolated from an Indonesian hot spring.</title>
        <authorList>
            <person name="Kusuma A.B."/>
            <person name="Putra K.E."/>
            <person name="Nafisah S."/>
            <person name="Loh J."/>
            <person name="Nouioui I."/>
            <person name="Goodfellow M."/>
        </authorList>
    </citation>
    <scope>NUCLEOTIDE SEQUENCE</scope>
    <source>
        <strain evidence="5">MGRD01-02</strain>
    </source>
</reference>
<sequence>MEKVRWGVLASASYADVAVLANAQSATTEFVALANADGGPSREHTDGYGLPKNYDGYEELLASDDIDAVFIALTPDKHAEWAVKALEAGKHVLVEKPLALTAADANRVFDAAESAGKLAAEALLYQYHPRTQLLRDLVDEGRIGKLQYIYSGCTATVPPGFYRRDKATGGGALLDLGVFPLSAVLMFAGAPERVYAEQVLGAGGEDVSFAATLRLADGVLAQFEAGQEVARGDDLQIVGTKGRLIVKDPWFHRPETVELSLQGPPPHGEPQSEQIPVDPDGKLGANLPYAVARYPFDAFSAAVAGGGTLPFGRVDAVRQAQVIEALFASAARAEAVTLAR</sequence>
<evidence type="ECO:0000313" key="6">
    <source>
        <dbReference type="Proteomes" id="UP000676325"/>
    </source>
</evidence>
<dbReference type="InterPro" id="IPR050984">
    <property type="entry name" value="Gfo/Idh/MocA_domain"/>
</dbReference>
<dbReference type="Gene3D" id="3.30.360.10">
    <property type="entry name" value="Dihydrodipicolinate Reductase, domain 2"/>
    <property type="match status" value="1"/>
</dbReference>
<dbReference type="GO" id="GO:0016491">
    <property type="term" value="F:oxidoreductase activity"/>
    <property type="evidence" value="ECO:0007669"/>
    <property type="project" value="UniProtKB-KW"/>
</dbReference>
<dbReference type="InterPro" id="IPR036291">
    <property type="entry name" value="NAD(P)-bd_dom_sf"/>
</dbReference>
<proteinExistence type="inferred from homology"/>
<accession>A0A941EE37</accession>
<dbReference type="PANTHER" id="PTHR22604:SF105">
    <property type="entry name" value="TRANS-1,2-DIHYDROBENZENE-1,2-DIOL DEHYDROGENASE"/>
    <property type="match status" value="1"/>
</dbReference>
<organism evidence="5 6">
    <name type="scientific">Actinospica acidithermotolerans</name>
    <dbReference type="NCBI Taxonomy" id="2828514"/>
    <lineage>
        <taxon>Bacteria</taxon>
        <taxon>Bacillati</taxon>
        <taxon>Actinomycetota</taxon>
        <taxon>Actinomycetes</taxon>
        <taxon>Catenulisporales</taxon>
        <taxon>Actinospicaceae</taxon>
        <taxon>Actinospica</taxon>
    </lineage>
</organism>
<dbReference type="GO" id="GO:0000166">
    <property type="term" value="F:nucleotide binding"/>
    <property type="evidence" value="ECO:0007669"/>
    <property type="project" value="InterPro"/>
</dbReference>
<keyword evidence="2" id="KW-0560">Oxidoreductase</keyword>
<dbReference type="SUPFAM" id="SSF55347">
    <property type="entry name" value="Glyceraldehyde-3-phosphate dehydrogenase-like, C-terminal domain"/>
    <property type="match status" value="1"/>
</dbReference>
<dbReference type="PANTHER" id="PTHR22604">
    <property type="entry name" value="OXIDOREDUCTASES"/>
    <property type="match status" value="1"/>
</dbReference>
<dbReference type="Pfam" id="PF01408">
    <property type="entry name" value="GFO_IDH_MocA"/>
    <property type="match status" value="1"/>
</dbReference>
<feature type="domain" description="Gfo/Idh/MocA-like oxidoreductase N-terminal" evidence="3">
    <location>
        <begin position="23"/>
        <end position="118"/>
    </location>
</feature>
<evidence type="ECO:0000256" key="2">
    <source>
        <dbReference type="ARBA" id="ARBA00023002"/>
    </source>
</evidence>
<dbReference type="SUPFAM" id="SSF51735">
    <property type="entry name" value="NAD(P)-binding Rossmann-fold domains"/>
    <property type="match status" value="1"/>
</dbReference>
<evidence type="ECO:0000256" key="1">
    <source>
        <dbReference type="ARBA" id="ARBA00010928"/>
    </source>
</evidence>
<keyword evidence="6" id="KW-1185">Reference proteome</keyword>